<dbReference type="AlphaFoldDB" id="A0A8E2DKE2"/>
<gene>
    <name evidence="1" type="ORF">OBBRIDRAFT_66393</name>
</gene>
<evidence type="ECO:0000313" key="2">
    <source>
        <dbReference type="Proteomes" id="UP000250043"/>
    </source>
</evidence>
<reference evidence="1 2" key="1">
    <citation type="submission" date="2016-07" db="EMBL/GenBank/DDBJ databases">
        <title>Draft genome of the white-rot fungus Obba rivulosa 3A-2.</title>
        <authorList>
            <consortium name="DOE Joint Genome Institute"/>
            <person name="Miettinen O."/>
            <person name="Riley R."/>
            <person name="Acob R."/>
            <person name="Barry K."/>
            <person name="Cullen D."/>
            <person name="De Vries R."/>
            <person name="Hainaut M."/>
            <person name="Hatakka A."/>
            <person name="Henrissat B."/>
            <person name="Hilden K."/>
            <person name="Kuo R."/>
            <person name="Labutti K."/>
            <person name="Lipzen A."/>
            <person name="Makela M.R."/>
            <person name="Sandor L."/>
            <person name="Spatafora J.W."/>
            <person name="Grigoriev I.V."/>
            <person name="Hibbett D.S."/>
        </authorList>
    </citation>
    <scope>NUCLEOTIDE SEQUENCE [LARGE SCALE GENOMIC DNA]</scope>
    <source>
        <strain evidence="1 2">3A-2</strain>
    </source>
</reference>
<sequence length="93" mass="10299">MEVVSRGNRSPCLLSWQGAWECGRLIGQGPLRRRTVLILAETARSVSLYDSGNSHRCGSPAAVRTKRRRRSASRLTGGSVPGSTLFCTMQHWR</sequence>
<protein>
    <submittedName>
        <fullName evidence="1">Uncharacterized protein</fullName>
    </submittedName>
</protein>
<organism evidence="1 2">
    <name type="scientific">Obba rivulosa</name>
    <dbReference type="NCBI Taxonomy" id="1052685"/>
    <lineage>
        <taxon>Eukaryota</taxon>
        <taxon>Fungi</taxon>
        <taxon>Dikarya</taxon>
        <taxon>Basidiomycota</taxon>
        <taxon>Agaricomycotina</taxon>
        <taxon>Agaricomycetes</taxon>
        <taxon>Polyporales</taxon>
        <taxon>Gelatoporiaceae</taxon>
        <taxon>Obba</taxon>
    </lineage>
</organism>
<accession>A0A8E2DKE2</accession>
<evidence type="ECO:0000313" key="1">
    <source>
        <dbReference type="EMBL" id="OCH88779.1"/>
    </source>
</evidence>
<dbReference type="EMBL" id="KV722444">
    <property type="protein sequence ID" value="OCH88779.1"/>
    <property type="molecule type" value="Genomic_DNA"/>
</dbReference>
<name>A0A8E2DKE2_9APHY</name>
<keyword evidence="2" id="KW-1185">Reference proteome</keyword>
<dbReference type="Proteomes" id="UP000250043">
    <property type="component" value="Unassembled WGS sequence"/>
</dbReference>
<proteinExistence type="predicted"/>